<name>A0A553WBI0_9SPHN</name>
<dbReference type="PANTHER" id="PTHR43249">
    <property type="entry name" value="UDP-N-ACETYL-2-AMINO-2-DEOXY-D-GLUCURONATE OXIDASE"/>
    <property type="match status" value="1"/>
</dbReference>
<dbReference type="InterPro" id="IPR052515">
    <property type="entry name" value="Gfo/Idh/MocA_Oxidoreductase"/>
</dbReference>
<gene>
    <name evidence="3" type="ORF">FOM92_13020</name>
</gene>
<comment type="caution">
    <text evidence="3">The sequence shown here is derived from an EMBL/GenBank/DDBJ whole genome shotgun (WGS) entry which is preliminary data.</text>
</comment>
<dbReference type="Gene3D" id="3.40.50.720">
    <property type="entry name" value="NAD(P)-binding Rossmann-like Domain"/>
    <property type="match status" value="1"/>
</dbReference>
<dbReference type="OrthoDB" id="9792935at2"/>
<sequence length="355" mass="38765">MSEFRFGIVGCGRIAKRHSEILGNGLIDGALLTAVCDIQPDRADVMAKKFGVRSFHSLDDMLASDEIDVVSILTPSGMHAEHAIAAANAGKHVIVEKPMALRLEDADAMIAACDRARVKLFVVKQNRLNVPVVKAREALDAGRFGKLVLGTVRVRWRRDQSYYNQDSWRGTWAQDGGVLANQSSHHVDLLEYFMGDVVSVHARATRTLVDIEAEDTAIATLEFANGALGIVEATNAARPRDLEGSLSILGEGGTVVIGGFAVNKIQTWDFVDPQPGDDEVLEKFSVNPPNVYGYGHQAYYEHVLDCLKTDSAALVDGLEGRRSLELITALYESIETGKNTYLRFRSQHSKLGGIT</sequence>
<feature type="domain" description="Gfo/Idh/MocA-like oxidoreductase C-terminal" evidence="2">
    <location>
        <begin position="136"/>
        <end position="338"/>
    </location>
</feature>
<evidence type="ECO:0000259" key="2">
    <source>
        <dbReference type="Pfam" id="PF02894"/>
    </source>
</evidence>
<keyword evidence="4" id="KW-1185">Reference proteome</keyword>
<dbReference type="Pfam" id="PF02894">
    <property type="entry name" value="GFO_IDH_MocA_C"/>
    <property type="match status" value="1"/>
</dbReference>
<dbReference type="GO" id="GO:0000166">
    <property type="term" value="F:nucleotide binding"/>
    <property type="evidence" value="ECO:0007669"/>
    <property type="project" value="InterPro"/>
</dbReference>
<reference evidence="3 4" key="1">
    <citation type="submission" date="2019-07" db="EMBL/GenBank/DDBJ databases">
        <authorList>
            <person name="Park M."/>
        </authorList>
    </citation>
    <scope>NUCLEOTIDE SEQUENCE [LARGE SCALE GENOMIC DNA]</scope>
    <source>
        <strain evidence="3 4">KCTC32445</strain>
    </source>
</reference>
<dbReference type="Pfam" id="PF01408">
    <property type="entry name" value="GFO_IDH_MocA"/>
    <property type="match status" value="1"/>
</dbReference>
<feature type="domain" description="Gfo/Idh/MocA-like oxidoreductase N-terminal" evidence="1">
    <location>
        <begin position="4"/>
        <end position="122"/>
    </location>
</feature>
<dbReference type="InterPro" id="IPR036291">
    <property type="entry name" value="NAD(P)-bd_dom_sf"/>
</dbReference>
<evidence type="ECO:0000313" key="4">
    <source>
        <dbReference type="Proteomes" id="UP000320160"/>
    </source>
</evidence>
<dbReference type="RefSeq" id="WP_143777270.1">
    <property type="nucleotide sequence ID" value="NZ_VKKU01000002.1"/>
</dbReference>
<accession>A0A553WBI0</accession>
<dbReference type="PANTHER" id="PTHR43249:SF1">
    <property type="entry name" value="D-GLUCOSIDE 3-DEHYDROGENASE"/>
    <property type="match status" value="1"/>
</dbReference>
<dbReference type="InterPro" id="IPR000683">
    <property type="entry name" value="Gfo/Idh/MocA-like_OxRdtase_N"/>
</dbReference>
<dbReference type="Gene3D" id="3.30.360.10">
    <property type="entry name" value="Dihydrodipicolinate Reductase, domain 2"/>
    <property type="match status" value="1"/>
</dbReference>
<evidence type="ECO:0000259" key="1">
    <source>
        <dbReference type="Pfam" id="PF01408"/>
    </source>
</evidence>
<dbReference type="AlphaFoldDB" id="A0A553WBI0"/>
<dbReference type="SUPFAM" id="SSF55347">
    <property type="entry name" value="Glyceraldehyde-3-phosphate dehydrogenase-like, C-terminal domain"/>
    <property type="match status" value="1"/>
</dbReference>
<dbReference type="Proteomes" id="UP000320160">
    <property type="component" value="Unassembled WGS sequence"/>
</dbReference>
<organism evidence="3 4">
    <name type="scientific">Sphingorhabdus contaminans</name>
    <dbReference type="NCBI Taxonomy" id="1343899"/>
    <lineage>
        <taxon>Bacteria</taxon>
        <taxon>Pseudomonadati</taxon>
        <taxon>Pseudomonadota</taxon>
        <taxon>Alphaproteobacteria</taxon>
        <taxon>Sphingomonadales</taxon>
        <taxon>Sphingomonadaceae</taxon>
        <taxon>Sphingorhabdus</taxon>
    </lineage>
</organism>
<dbReference type="InterPro" id="IPR004104">
    <property type="entry name" value="Gfo/Idh/MocA-like_OxRdtase_C"/>
</dbReference>
<dbReference type="SUPFAM" id="SSF51735">
    <property type="entry name" value="NAD(P)-binding Rossmann-fold domains"/>
    <property type="match status" value="1"/>
</dbReference>
<evidence type="ECO:0000313" key="3">
    <source>
        <dbReference type="EMBL" id="TSB02050.1"/>
    </source>
</evidence>
<dbReference type="EMBL" id="VKKU01000002">
    <property type="protein sequence ID" value="TSB02050.1"/>
    <property type="molecule type" value="Genomic_DNA"/>
</dbReference>
<proteinExistence type="predicted"/>
<protein>
    <submittedName>
        <fullName evidence="3">Gfo/Idh/MocA family oxidoreductase</fullName>
    </submittedName>
</protein>